<dbReference type="EMBL" id="CP002628">
    <property type="protein sequence ID" value="AEB07533.1"/>
    <property type="molecule type" value="Genomic_DNA"/>
</dbReference>
<feature type="domain" description="YDG" evidence="3">
    <location>
        <begin position="914"/>
        <end position="994"/>
    </location>
</feature>
<accession>F2NAS7</accession>
<keyword evidence="2" id="KW-1133">Transmembrane helix</keyword>
<dbReference type="InterPro" id="IPR006626">
    <property type="entry name" value="PbH1"/>
</dbReference>
<evidence type="ECO:0000256" key="1">
    <source>
        <dbReference type="SAM" id="MobiDB-lite"/>
    </source>
</evidence>
<evidence type="ECO:0000259" key="3">
    <source>
        <dbReference type="Pfam" id="PF18657"/>
    </source>
</evidence>
<dbReference type="SMART" id="SM00710">
    <property type="entry name" value="PbH1"/>
    <property type="match status" value="9"/>
</dbReference>
<keyword evidence="2" id="KW-0472">Membrane</keyword>
<feature type="compositionally biased region" description="Basic and acidic residues" evidence="1">
    <location>
        <begin position="1011"/>
        <end position="1020"/>
    </location>
</feature>
<dbReference type="RefSeq" id="WP_013709275.1">
    <property type="nucleotide sequence ID" value="NC_015389.1"/>
</dbReference>
<feature type="region of interest" description="Disordered" evidence="1">
    <location>
        <begin position="1003"/>
        <end position="1066"/>
    </location>
</feature>
<dbReference type="KEGG" id="cgo:Corgl_1433"/>
<dbReference type="HOGENOM" id="CLU_283096_0_0_11"/>
<evidence type="ECO:0000313" key="5">
    <source>
        <dbReference type="Proteomes" id="UP000006851"/>
    </source>
</evidence>
<sequence length="1101" mass="105611">MVRTADRRYDRSALIAFALLVGFMAALMLSPKQAWAETAGAFEVTGGTKGVDWTYETLAGQEDTNIVRVQNGANVTISMAAGKDTATEDGIAVADGAHAAITLDSVKISYAGYSKVLAIGMSTGVLDLTLKGTSSITGPGSETPVLVPNGSTLNVTKASTGTLTVTAPGGAGIGGGNATSTGAISISGGTLNVTGGRGAAIGNLSGNSGDGRITISGGTVVANGYNSALGGWTAATKGAITITGGNVTATSQHAAAIGDMNSGAVGTITISGGTVKATSNSSAAGIGAAYQSSSGGEITISGGDVTAQGSSSAGIGSATRSPQGKIRITGGTVHAKAGRGAGIGAGLDSTGDTDITISDSDVTATGVSGAGIGTGTGDSHAIITISNATVHADSNAGSGIGDGYGGTGNVDITISKSTIVASGYNGAGVGGWSSGNKGNVSITGGDVTATSMSGAAGIGGGYDGGAGTILIKGATVRATAINGACGIGAGSTGFDDTSSITLDDAQVSAKGSGSGAAIGLMPSLVDNKASAVISITGGKIIAVGDENGGGGICCSSGGSADGKITISNSDVTSKGATSSAGIGGGAYSPAGDIQITNSTVVSVSGYGAGIGGGERGGKGTIHITGGDITATGGSGAGIGGGATEPADSVGAIVLDQTKVTATGSDQQPGIGGGSESTGGSITVTGGQIIATGGAGGSGIGSGAGGFGAVIVIKSGVVTGTGGAKAPGIGSRARANSTGKVSISGGSILAVPGEGSKAIDSDAISITGGIYGKGAAAELPGTDTGRAYEWAPDQGYVALDNVEGATKGTYPIRIYRLKTYGLSGKTELEKVYDGAAPDVGLFALSDGDQGIPGFDGLVASARFRYRAGDGDWADGLPKDAGTYSTEATVGIARDDTAYIAYAPTGPLETKLTIDRKPIEISSATVASKDWDGKRDATLDSVEFKGLIDGEALATPQDYTATALFDDAEAGTGKSVIVTADLVENGPVAKNYILADGKGTFKTTADIRPTGGGDDHGGDDHGGNNNGGGDHGGNSNGGNGNGANSGTRDGRGPSSGSGRNGSRGARGSLASTGDIAGFSSFIALAAGAGAIGLAAAFRRRTER</sequence>
<feature type="transmembrane region" description="Helical" evidence="2">
    <location>
        <begin position="1073"/>
        <end position="1095"/>
    </location>
</feature>
<evidence type="ECO:0000256" key="2">
    <source>
        <dbReference type="SAM" id="Phobius"/>
    </source>
</evidence>
<dbReference type="Proteomes" id="UP000006851">
    <property type="component" value="Chromosome"/>
</dbReference>
<evidence type="ECO:0000313" key="4">
    <source>
        <dbReference type="EMBL" id="AEB07533.1"/>
    </source>
</evidence>
<organism evidence="4 5">
    <name type="scientific">Coriobacterium glomerans (strain ATCC 49209 / DSM 20642 / JCM 10262 / PW2)</name>
    <dbReference type="NCBI Taxonomy" id="700015"/>
    <lineage>
        <taxon>Bacteria</taxon>
        <taxon>Bacillati</taxon>
        <taxon>Actinomycetota</taxon>
        <taxon>Coriobacteriia</taxon>
        <taxon>Coriobacteriales</taxon>
        <taxon>Coriobacteriaceae</taxon>
        <taxon>Coriobacterium</taxon>
    </lineage>
</organism>
<name>F2NAS7_CORGP</name>
<dbReference type="InterPro" id="IPR041248">
    <property type="entry name" value="YDG"/>
</dbReference>
<keyword evidence="2" id="KW-0812">Transmembrane</keyword>
<feature type="compositionally biased region" description="Gly residues" evidence="1">
    <location>
        <begin position="1022"/>
        <end position="1041"/>
    </location>
</feature>
<proteinExistence type="predicted"/>
<dbReference type="Pfam" id="PF18657">
    <property type="entry name" value="YDG"/>
    <property type="match status" value="1"/>
</dbReference>
<dbReference type="STRING" id="700015.Corgl_1433"/>
<dbReference type="AlphaFoldDB" id="F2NAS7"/>
<gene>
    <name evidence="4" type="ordered locus">Corgl_1433</name>
</gene>
<reference evidence="5" key="1">
    <citation type="journal article" date="2013" name="Stand. Genomic Sci.">
        <title>Complete genome sequence of Coriobacterium glomerans type strain (PW2(T)) from the midgut of Pyrrhocoris apterus L. (red soldier bug).</title>
        <authorList>
            <person name="Stackebrandt E."/>
            <person name="Zeytun A."/>
            <person name="Lapidus A."/>
            <person name="Nolan M."/>
            <person name="Lucas S."/>
            <person name="Hammon N."/>
            <person name="Deshpande S."/>
            <person name="Cheng J.F."/>
            <person name="Tapia R."/>
            <person name="Goodwin L.A."/>
            <person name="Pitluck S."/>
            <person name="Liolios K."/>
            <person name="Pagani I."/>
            <person name="Ivanova N."/>
            <person name="Mavromatis K."/>
            <person name="Mikhailova N."/>
            <person name="Huntemann M."/>
            <person name="Pati A."/>
            <person name="Chen A."/>
            <person name="Palaniappan K."/>
            <person name="Chang Y.J."/>
            <person name="Land M."/>
            <person name="Hauser L."/>
            <person name="Rohde M."/>
            <person name="Pukall R."/>
            <person name="Goker M."/>
            <person name="Detter J.C."/>
            <person name="Woyke T."/>
            <person name="Bristow J."/>
            <person name="Eisen J.A."/>
            <person name="Markowitz V."/>
            <person name="Hugenholtz P."/>
            <person name="Kyrpides N.C."/>
            <person name="Klenk H.P."/>
        </authorList>
    </citation>
    <scope>NUCLEOTIDE SEQUENCE</scope>
    <source>
        <strain evidence="5">ATCC 49209 / DSM 20642 / JCM 10262 / PW2</strain>
    </source>
</reference>
<dbReference type="Pfam" id="PF18889">
    <property type="entry name" value="Beta_helix_3"/>
    <property type="match status" value="12"/>
</dbReference>
<keyword evidence="5" id="KW-1185">Reference proteome</keyword>
<protein>
    <recommendedName>
        <fullName evidence="3">YDG domain-containing protein</fullName>
    </recommendedName>
</protein>